<sequence>MQRARRSIYPEPPQSLQELSEILRPQNRIITMTKDGRDNFYAASVNAADGSHCVIFASRRMINFAARNMDYFFGDGTFQVLPAIPDLTRASQVYTVVGNWNHHIIPIATVIMTRRTESAYDAVLQALHALLNGAPNVRKIVTDFEPAAQNAWEDNFPNAELQGCFFHVVRAFIRYAKEQLHMTVHLRRDGPVRSLVRLCCDIPLLPRRYFRRGFLIIMNEARNEGRRIYGILRPFFDYILINWINNEHKNRLMSVYGSRYRTNNTCKSHHRQLKKYMVVPHPNIYDFIGGIASIEDAAWIDANALENGEVVGRRRKAASIANDRRLRRLANDLRQAGPQLRDAAILRYLRAAAYTFANAYDRAVEEA</sequence>
<evidence type="ECO:0000313" key="2">
    <source>
        <dbReference type="Proteomes" id="UP000504606"/>
    </source>
</evidence>
<dbReference type="Proteomes" id="UP000504606">
    <property type="component" value="Unplaced"/>
</dbReference>
<dbReference type="Pfam" id="PF10551">
    <property type="entry name" value="MULE"/>
    <property type="match status" value="1"/>
</dbReference>
<dbReference type="KEGG" id="foc:113216462"/>
<organism evidence="2 3">
    <name type="scientific">Frankliniella occidentalis</name>
    <name type="common">Western flower thrips</name>
    <name type="synonym">Euthrips occidentalis</name>
    <dbReference type="NCBI Taxonomy" id="133901"/>
    <lineage>
        <taxon>Eukaryota</taxon>
        <taxon>Metazoa</taxon>
        <taxon>Ecdysozoa</taxon>
        <taxon>Arthropoda</taxon>
        <taxon>Hexapoda</taxon>
        <taxon>Insecta</taxon>
        <taxon>Pterygota</taxon>
        <taxon>Neoptera</taxon>
        <taxon>Paraneoptera</taxon>
        <taxon>Thysanoptera</taxon>
        <taxon>Terebrantia</taxon>
        <taxon>Thripoidea</taxon>
        <taxon>Thripidae</taxon>
        <taxon>Frankliniella</taxon>
    </lineage>
</organism>
<keyword evidence="2" id="KW-1185">Reference proteome</keyword>
<dbReference type="AlphaFoldDB" id="A0A9C6WWL0"/>
<evidence type="ECO:0000259" key="1">
    <source>
        <dbReference type="Pfam" id="PF10551"/>
    </source>
</evidence>
<feature type="domain" description="MULE transposase" evidence="1">
    <location>
        <begin position="96"/>
        <end position="169"/>
    </location>
</feature>
<gene>
    <name evidence="3" type="primary">LOC113216462</name>
</gene>
<proteinExistence type="predicted"/>
<protein>
    <submittedName>
        <fullName evidence="3">Uncharacterized protein LOC113216462</fullName>
    </submittedName>
</protein>
<dbReference type="OrthoDB" id="10029846at2759"/>
<name>A0A9C6WWL0_FRAOC</name>
<reference evidence="3" key="1">
    <citation type="submission" date="2025-08" db="UniProtKB">
        <authorList>
            <consortium name="RefSeq"/>
        </authorList>
    </citation>
    <scope>IDENTIFICATION</scope>
    <source>
        <tissue evidence="3">Whole organism</tissue>
    </source>
</reference>
<evidence type="ECO:0000313" key="3">
    <source>
        <dbReference type="RefSeq" id="XP_052124336.1"/>
    </source>
</evidence>
<accession>A0A9C6WWL0</accession>
<dbReference type="RefSeq" id="XP_052124336.1">
    <property type="nucleotide sequence ID" value="XM_052268376.1"/>
</dbReference>
<dbReference type="InterPro" id="IPR018289">
    <property type="entry name" value="MULE_transposase_dom"/>
</dbReference>
<dbReference type="GeneID" id="113216462"/>